<feature type="transmembrane region" description="Helical" evidence="1">
    <location>
        <begin position="191"/>
        <end position="209"/>
    </location>
</feature>
<feature type="transmembrane region" description="Helical" evidence="1">
    <location>
        <begin position="12"/>
        <end position="33"/>
    </location>
</feature>
<evidence type="ECO:0000256" key="1">
    <source>
        <dbReference type="SAM" id="Phobius"/>
    </source>
</evidence>
<dbReference type="EMBL" id="FQVH01000041">
    <property type="protein sequence ID" value="SHF73603.1"/>
    <property type="molecule type" value="Genomic_DNA"/>
</dbReference>
<dbReference type="PANTHER" id="PTHR43471">
    <property type="entry name" value="ABC TRANSPORTER PERMEASE"/>
    <property type="match status" value="1"/>
</dbReference>
<evidence type="ECO:0000313" key="3">
    <source>
        <dbReference type="Proteomes" id="UP000184088"/>
    </source>
</evidence>
<evidence type="ECO:0000313" key="2">
    <source>
        <dbReference type="EMBL" id="SHF73603.1"/>
    </source>
</evidence>
<name>A0A1M5E2Z8_9THEO</name>
<sequence>MNIFFRELKRNIKSFIIWTASMVSLNALLILFYPTIAEQSKQFEAILKAYPKALLAAFNMNRLSFSNILGYYGTEAYTFIMLFGSIYAMILASSILSKEESEKTIEFLLSKPITRSDVVTGKLLCTGLYIFLFDLIFSLTNYMFFEIVKKSSYDMKAFLLISAGPLLAHLTFAAIGFLISTFVIKAKTTMSISLGVVLGSYFLSIASGLTDKLENLKYLTPFKYVDAADLILNKRIDSIYMWIMFIVVVVSISAAYIIYNRKDIIA</sequence>
<feature type="transmembrane region" description="Helical" evidence="1">
    <location>
        <begin position="76"/>
        <end position="97"/>
    </location>
</feature>
<dbReference type="GO" id="GO:0005886">
    <property type="term" value="C:plasma membrane"/>
    <property type="evidence" value="ECO:0007669"/>
    <property type="project" value="UniProtKB-SubCell"/>
</dbReference>
<keyword evidence="3" id="KW-1185">Reference proteome</keyword>
<feature type="transmembrane region" description="Helical" evidence="1">
    <location>
        <begin position="157"/>
        <end position="179"/>
    </location>
</feature>
<proteinExistence type="predicted"/>
<dbReference type="AlphaFoldDB" id="A0A1M5E2Z8"/>
<keyword evidence="1" id="KW-0472">Membrane</keyword>
<reference evidence="2 3" key="1">
    <citation type="submission" date="2016-11" db="EMBL/GenBank/DDBJ databases">
        <authorList>
            <person name="Jaros S."/>
            <person name="Januszkiewicz K."/>
            <person name="Wedrychowicz H."/>
        </authorList>
    </citation>
    <scope>NUCLEOTIDE SEQUENCE [LARGE SCALE GENOMIC DNA]</scope>
    <source>
        <strain evidence="2 3">DSM 17918</strain>
    </source>
</reference>
<accession>A0A1M5E2Z8</accession>
<gene>
    <name evidence="2" type="ORF">SAMN02746089_02469</name>
</gene>
<dbReference type="OrthoDB" id="9800309at2"/>
<protein>
    <submittedName>
        <fullName evidence="2">ABC-2 type transport system permease protein</fullName>
    </submittedName>
</protein>
<feature type="transmembrane region" description="Helical" evidence="1">
    <location>
        <begin position="239"/>
        <end position="259"/>
    </location>
</feature>
<organism evidence="2 3">
    <name type="scientific">Caldanaerobius fijiensis DSM 17918</name>
    <dbReference type="NCBI Taxonomy" id="1121256"/>
    <lineage>
        <taxon>Bacteria</taxon>
        <taxon>Bacillati</taxon>
        <taxon>Bacillota</taxon>
        <taxon>Clostridia</taxon>
        <taxon>Thermoanaerobacterales</taxon>
        <taxon>Thermoanaerobacteraceae</taxon>
        <taxon>Caldanaerobius</taxon>
    </lineage>
</organism>
<dbReference type="PANTHER" id="PTHR43471:SF12">
    <property type="entry name" value="HYPOTHETICAL MEMBRANE PROTEIN, CONSERVED"/>
    <property type="match status" value="1"/>
</dbReference>
<dbReference type="STRING" id="1121256.SAMN02746089_02469"/>
<feature type="transmembrane region" description="Helical" evidence="1">
    <location>
        <begin position="118"/>
        <end position="145"/>
    </location>
</feature>
<dbReference type="Proteomes" id="UP000184088">
    <property type="component" value="Unassembled WGS sequence"/>
</dbReference>
<dbReference type="RefSeq" id="WP_073345887.1">
    <property type="nucleotide sequence ID" value="NZ_FQVH01000041.1"/>
</dbReference>
<keyword evidence="1" id="KW-1133">Transmembrane helix</keyword>
<dbReference type="Pfam" id="PF12679">
    <property type="entry name" value="ABC2_membrane_2"/>
    <property type="match status" value="1"/>
</dbReference>
<keyword evidence="1" id="KW-0812">Transmembrane</keyword>
<dbReference type="GO" id="GO:0140359">
    <property type="term" value="F:ABC-type transporter activity"/>
    <property type="evidence" value="ECO:0007669"/>
    <property type="project" value="InterPro"/>
</dbReference>